<keyword evidence="8" id="KW-1185">Reference proteome</keyword>
<dbReference type="InterPro" id="IPR047218">
    <property type="entry name" value="YocR/YhdH-like"/>
</dbReference>
<accession>A0A1U7M1B0</accession>
<dbReference type="STRING" id="1465756.BIV18_08010"/>
<feature type="transmembrane region" description="Helical" evidence="6">
    <location>
        <begin position="225"/>
        <end position="251"/>
    </location>
</feature>
<evidence type="ECO:0000256" key="5">
    <source>
        <dbReference type="ARBA" id="ARBA00023136"/>
    </source>
</evidence>
<name>A0A1U7M1B0_9FIRM</name>
<gene>
    <name evidence="7" type="ORF">BIV18_08010</name>
</gene>
<feature type="transmembrane region" description="Helical" evidence="6">
    <location>
        <begin position="15"/>
        <end position="34"/>
    </location>
</feature>
<dbReference type="PANTHER" id="PTHR42948:SF1">
    <property type="entry name" value="TRANSPORTER"/>
    <property type="match status" value="1"/>
</dbReference>
<evidence type="ECO:0000313" key="8">
    <source>
        <dbReference type="Proteomes" id="UP000187166"/>
    </source>
</evidence>
<dbReference type="PRINTS" id="PR00176">
    <property type="entry name" value="NANEUSMPORT"/>
</dbReference>
<dbReference type="Proteomes" id="UP000187166">
    <property type="component" value="Unassembled WGS sequence"/>
</dbReference>
<comment type="caution">
    <text evidence="7">The sequence shown here is derived from an EMBL/GenBank/DDBJ whole genome shotgun (WGS) entry which is preliminary data.</text>
</comment>
<dbReference type="InterPro" id="IPR037272">
    <property type="entry name" value="SNS_sf"/>
</dbReference>
<dbReference type="InterPro" id="IPR000175">
    <property type="entry name" value="Na/ntran_symport"/>
</dbReference>
<feature type="transmembrane region" description="Helical" evidence="6">
    <location>
        <begin position="426"/>
        <end position="445"/>
    </location>
</feature>
<protein>
    <submittedName>
        <fullName evidence="7">Sodium-dependent tryptophan transporter</fullName>
    </submittedName>
</protein>
<evidence type="ECO:0000313" key="7">
    <source>
        <dbReference type="EMBL" id="OLR65462.1"/>
    </source>
</evidence>
<feature type="transmembrane region" description="Helical" evidence="6">
    <location>
        <begin position="314"/>
        <end position="332"/>
    </location>
</feature>
<evidence type="ECO:0000256" key="1">
    <source>
        <dbReference type="ARBA" id="ARBA00004141"/>
    </source>
</evidence>
<evidence type="ECO:0000256" key="6">
    <source>
        <dbReference type="SAM" id="Phobius"/>
    </source>
</evidence>
<evidence type="ECO:0000256" key="4">
    <source>
        <dbReference type="ARBA" id="ARBA00022989"/>
    </source>
</evidence>
<reference evidence="7 8" key="1">
    <citation type="journal article" date="2016" name="Appl. Environ. Microbiol.">
        <title>Function and Phylogeny of Bacterial Butyryl Coenzyme A:Acetate Transferases and Their Diversity in the Proximal Colon of Swine.</title>
        <authorList>
            <person name="Trachsel J."/>
            <person name="Bayles D.O."/>
            <person name="Looft T."/>
            <person name="Levine U.Y."/>
            <person name="Allen H.K."/>
        </authorList>
    </citation>
    <scope>NUCLEOTIDE SEQUENCE [LARGE SCALE GENOMIC DNA]</scope>
    <source>
        <strain evidence="7 8">35-6-1</strain>
    </source>
</reference>
<feature type="transmembrane region" description="Helical" evidence="6">
    <location>
        <begin position="352"/>
        <end position="372"/>
    </location>
</feature>
<feature type="transmembrane region" description="Helical" evidence="6">
    <location>
        <begin position="183"/>
        <end position="200"/>
    </location>
</feature>
<dbReference type="eggNOG" id="COG0733">
    <property type="taxonomic scope" value="Bacteria"/>
</dbReference>
<dbReference type="EMBL" id="MJIH01000001">
    <property type="protein sequence ID" value="OLR65462.1"/>
    <property type="molecule type" value="Genomic_DNA"/>
</dbReference>
<dbReference type="GO" id="GO:0016020">
    <property type="term" value="C:membrane"/>
    <property type="evidence" value="ECO:0007669"/>
    <property type="project" value="UniProtKB-SubCell"/>
</dbReference>
<organism evidence="7 8">
    <name type="scientific">Peptoniphilus porci</name>
    <dbReference type="NCBI Taxonomy" id="2652280"/>
    <lineage>
        <taxon>Bacteria</taxon>
        <taxon>Bacillati</taxon>
        <taxon>Bacillota</taxon>
        <taxon>Tissierellia</taxon>
        <taxon>Tissierellales</taxon>
        <taxon>Peptoniphilaceae</taxon>
        <taxon>Peptoniphilus</taxon>
    </lineage>
</organism>
<evidence type="ECO:0000256" key="2">
    <source>
        <dbReference type="ARBA" id="ARBA00022448"/>
    </source>
</evidence>
<dbReference type="NCBIfam" id="NF037979">
    <property type="entry name" value="Na_transp"/>
    <property type="match status" value="1"/>
</dbReference>
<feature type="transmembrane region" description="Helical" evidence="6">
    <location>
        <begin position="97"/>
        <end position="120"/>
    </location>
</feature>
<dbReference type="SUPFAM" id="SSF161070">
    <property type="entry name" value="SNF-like"/>
    <property type="match status" value="1"/>
</dbReference>
<keyword evidence="5 6" id="KW-0472">Membrane</keyword>
<comment type="subcellular location">
    <subcellularLocation>
        <location evidence="1">Membrane</location>
        <topology evidence="1">Multi-pass membrane protein</topology>
    </subcellularLocation>
</comment>
<keyword evidence="2" id="KW-0813">Transport</keyword>
<feature type="transmembrane region" description="Helical" evidence="6">
    <location>
        <begin position="290"/>
        <end position="307"/>
    </location>
</feature>
<keyword evidence="3 6" id="KW-0812">Transmembrane</keyword>
<feature type="transmembrane region" description="Helical" evidence="6">
    <location>
        <begin position="152"/>
        <end position="171"/>
    </location>
</feature>
<feature type="transmembrane region" description="Helical" evidence="6">
    <location>
        <begin position="263"/>
        <end position="284"/>
    </location>
</feature>
<evidence type="ECO:0000256" key="3">
    <source>
        <dbReference type="ARBA" id="ARBA00022692"/>
    </source>
</evidence>
<dbReference type="AlphaFoldDB" id="A0A1U7M1B0"/>
<proteinExistence type="predicted"/>
<sequence>MDNNLKTRDGFKSKWGFILACIGSAVGMGNIWRFPIMVSAYGGMTFLIPYIIFVVLIGSTGVISEMALGRSAEAGPVGAFGKCTELRWKNKKIGETIGLIPVVGSLALAIGYTCVMAWIFKYTFLSLTGGLYAMGQDMDVIGGTFGQTASTFGANIWVVIAIIASFAIMAMGVSGGIEKANKIMMPTLFILFVGLAIYIFKLDGASNGYKYIFTVNPEGLKDPKVWIYAFGQAFFSLSVAGSGTVIYGSYLPKNESIPSSARNVAIFDTIAALLAAFVIIPAMATANAPLDTGGPGLMFIYLVNVFNGMTVGKIVGIVFYICVLFAGLSSIINLYETPVAYLEEKFNFSRVIATTTIHIIGCLVAIFIQAIVGGWMDVVSIYICPLGASLAGIMFLWVAGKDYALSAVNQGAKKEIGGWYYPLAKYVYVTAAIIALIAGAILGGIG</sequence>
<keyword evidence="4 6" id="KW-1133">Transmembrane helix</keyword>
<dbReference type="PANTHER" id="PTHR42948">
    <property type="entry name" value="TRANSPORTER"/>
    <property type="match status" value="1"/>
</dbReference>
<dbReference type="PROSITE" id="PS50267">
    <property type="entry name" value="NA_NEUROTRAN_SYMP_3"/>
    <property type="match status" value="1"/>
</dbReference>
<dbReference type="Pfam" id="PF00209">
    <property type="entry name" value="SNF"/>
    <property type="match status" value="2"/>
</dbReference>
<feature type="transmembrane region" description="Helical" evidence="6">
    <location>
        <begin position="379"/>
        <end position="399"/>
    </location>
</feature>
<feature type="transmembrane region" description="Helical" evidence="6">
    <location>
        <begin position="40"/>
        <end position="63"/>
    </location>
</feature>
<dbReference type="CDD" id="cd10336">
    <property type="entry name" value="SLC6sbd_Tyt1-Like"/>
    <property type="match status" value="1"/>
</dbReference>